<dbReference type="PANTHER" id="PTHR24421:SF10">
    <property type="entry name" value="NITRATE_NITRITE SENSOR PROTEIN NARQ"/>
    <property type="match status" value="1"/>
</dbReference>
<evidence type="ECO:0000256" key="1">
    <source>
        <dbReference type="ARBA" id="ARBA00000085"/>
    </source>
</evidence>
<feature type="transmembrane region" description="Helical" evidence="9">
    <location>
        <begin position="12"/>
        <end position="32"/>
    </location>
</feature>
<evidence type="ECO:0000256" key="6">
    <source>
        <dbReference type="ARBA" id="ARBA00022777"/>
    </source>
</evidence>
<sequence>MVLARDTPDPRMPLPALWVGVGYLVAAGLWVITATEYNQLNKGTFSALLLAALVVAPVLLMRRRPALAWQVSFVGLIIAGVSVNAMPDAPWPWHPAQILVALLAFGWFGIHRRRAELLWALVLTGAVVIVFVKNPNSLAVMMLVLAVTITADQIRRRREAQRGLVEEEARTEQEKARRAVLEERTRIARELHDVVAHHMSLIVVRAETAPYRLDGMPDEAREEFAGIAAASREALTEMRRLLGVLRSEDAEGADPSRAPQPQLDDVAVLVETARAAGVDITLTLTGDRASVPSAVQLTAYRIVQEALSNATRHAPGAPVRVSLDVWPDRELRLLVANDVDPAPNGPVRPGLGLAGMRERATALGGRLTAGPGPDGFAVRATLPLTDDPLLIEKTDDSAADRR</sequence>
<dbReference type="PANTHER" id="PTHR24421">
    <property type="entry name" value="NITRATE/NITRITE SENSOR PROTEIN NARX-RELATED"/>
    <property type="match status" value="1"/>
</dbReference>
<dbReference type="AlphaFoldDB" id="A0A8J4DQV1"/>
<dbReference type="Proteomes" id="UP000619260">
    <property type="component" value="Unassembled WGS sequence"/>
</dbReference>
<evidence type="ECO:0000256" key="2">
    <source>
        <dbReference type="ARBA" id="ARBA00012438"/>
    </source>
</evidence>
<keyword evidence="9" id="KW-0472">Membrane</keyword>
<evidence type="ECO:0000313" key="12">
    <source>
        <dbReference type="EMBL" id="GIJ47455.1"/>
    </source>
</evidence>
<keyword evidence="9" id="KW-1133">Transmembrane helix</keyword>
<keyword evidence="6 12" id="KW-0418">Kinase</keyword>
<evidence type="ECO:0000256" key="7">
    <source>
        <dbReference type="ARBA" id="ARBA00022840"/>
    </source>
</evidence>
<keyword evidence="8" id="KW-0902">Two-component regulatory system</keyword>
<dbReference type="CDD" id="cd16917">
    <property type="entry name" value="HATPase_UhpB-NarQ-NarX-like"/>
    <property type="match status" value="1"/>
</dbReference>
<dbReference type="InterPro" id="IPR011712">
    <property type="entry name" value="Sig_transdc_His_kin_sub3_dim/P"/>
</dbReference>
<evidence type="ECO:0000256" key="3">
    <source>
        <dbReference type="ARBA" id="ARBA00022553"/>
    </source>
</evidence>
<dbReference type="InterPro" id="IPR036890">
    <property type="entry name" value="HATPase_C_sf"/>
</dbReference>
<feature type="domain" description="Histidine kinase/HSP90-like ATPase" evidence="10">
    <location>
        <begin position="296"/>
        <end position="385"/>
    </location>
</feature>
<dbReference type="GO" id="GO:0000155">
    <property type="term" value="F:phosphorelay sensor kinase activity"/>
    <property type="evidence" value="ECO:0007669"/>
    <property type="project" value="InterPro"/>
</dbReference>
<name>A0A8J4DQV1_9ACTN</name>
<dbReference type="GO" id="GO:0046983">
    <property type="term" value="F:protein dimerization activity"/>
    <property type="evidence" value="ECO:0007669"/>
    <property type="project" value="InterPro"/>
</dbReference>
<keyword evidence="5" id="KW-0547">Nucleotide-binding</keyword>
<feature type="domain" description="Signal transduction histidine kinase subgroup 3 dimerisation and phosphoacceptor" evidence="11">
    <location>
        <begin position="183"/>
        <end position="248"/>
    </location>
</feature>
<feature type="transmembrane region" description="Helical" evidence="9">
    <location>
        <begin position="117"/>
        <end position="132"/>
    </location>
</feature>
<evidence type="ECO:0000259" key="10">
    <source>
        <dbReference type="Pfam" id="PF02518"/>
    </source>
</evidence>
<dbReference type="GO" id="GO:0016020">
    <property type="term" value="C:membrane"/>
    <property type="evidence" value="ECO:0007669"/>
    <property type="project" value="InterPro"/>
</dbReference>
<evidence type="ECO:0000256" key="8">
    <source>
        <dbReference type="ARBA" id="ARBA00023012"/>
    </source>
</evidence>
<keyword evidence="4" id="KW-0808">Transferase</keyword>
<gene>
    <name evidence="12" type="ORF">Val02_43410</name>
</gene>
<evidence type="ECO:0000256" key="9">
    <source>
        <dbReference type="SAM" id="Phobius"/>
    </source>
</evidence>
<feature type="transmembrane region" description="Helical" evidence="9">
    <location>
        <begin position="67"/>
        <end position="85"/>
    </location>
</feature>
<dbReference type="EMBL" id="BOPF01000015">
    <property type="protein sequence ID" value="GIJ47455.1"/>
    <property type="molecule type" value="Genomic_DNA"/>
</dbReference>
<protein>
    <recommendedName>
        <fullName evidence="2">histidine kinase</fullName>
        <ecNumber evidence="2">2.7.13.3</ecNumber>
    </recommendedName>
</protein>
<comment type="catalytic activity">
    <reaction evidence="1">
        <text>ATP + protein L-histidine = ADP + protein N-phospho-L-histidine.</text>
        <dbReference type="EC" id="2.7.13.3"/>
    </reaction>
</comment>
<keyword evidence="7" id="KW-0067">ATP-binding</keyword>
<proteinExistence type="predicted"/>
<dbReference type="SUPFAM" id="SSF55874">
    <property type="entry name" value="ATPase domain of HSP90 chaperone/DNA topoisomerase II/histidine kinase"/>
    <property type="match status" value="1"/>
</dbReference>
<dbReference type="Pfam" id="PF07730">
    <property type="entry name" value="HisKA_3"/>
    <property type="match status" value="1"/>
</dbReference>
<feature type="transmembrane region" description="Helical" evidence="9">
    <location>
        <begin position="44"/>
        <end position="60"/>
    </location>
</feature>
<accession>A0A8J4DQV1</accession>
<evidence type="ECO:0000256" key="4">
    <source>
        <dbReference type="ARBA" id="ARBA00022679"/>
    </source>
</evidence>
<evidence type="ECO:0000259" key="11">
    <source>
        <dbReference type="Pfam" id="PF07730"/>
    </source>
</evidence>
<keyword evidence="13" id="KW-1185">Reference proteome</keyword>
<keyword evidence="3" id="KW-0597">Phosphoprotein</keyword>
<dbReference type="InterPro" id="IPR003594">
    <property type="entry name" value="HATPase_dom"/>
</dbReference>
<dbReference type="EC" id="2.7.13.3" evidence="2"/>
<feature type="transmembrane region" description="Helical" evidence="9">
    <location>
        <begin position="91"/>
        <end position="110"/>
    </location>
</feature>
<comment type="caution">
    <text evidence="12">The sequence shown here is derived from an EMBL/GenBank/DDBJ whole genome shotgun (WGS) entry which is preliminary data.</text>
</comment>
<dbReference type="GO" id="GO:0005524">
    <property type="term" value="F:ATP binding"/>
    <property type="evidence" value="ECO:0007669"/>
    <property type="project" value="UniProtKB-KW"/>
</dbReference>
<dbReference type="InterPro" id="IPR050482">
    <property type="entry name" value="Sensor_HK_TwoCompSys"/>
</dbReference>
<dbReference type="Pfam" id="PF02518">
    <property type="entry name" value="HATPase_c"/>
    <property type="match status" value="1"/>
</dbReference>
<dbReference type="Gene3D" id="1.20.5.1930">
    <property type="match status" value="1"/>
</dbReference>
<organism evidence="12 13">
    <name type="scientific">Virgisporangium aliadipatigenens</name>
    <dbReference type="NCBI Taxonomy" id="741659"/>
    <lineage>
        <taxon>Bacteria</taxon>
        <taxon>Bacillati</taxon>
        <taxon>Actinomycetota</taxon>
        <taxon>Actinomycetes</taxon>
        <taxon>Micromonosporales</taxon>
        <taxon>Micromonosporaceae</taxon>
        <taxon>Virgisporangium</taxon>
    </lineage>
</organism>
<dbReference type="Gene3D" id="3.30.565.10">
    <property type="entry name" value="Histidine kinase-like ATPase, C-terminal domain"/>
    <property type="match status" value="1"/>
</dbReference>
<keyword evidence="9" id="KW-0812">Transmembrane</keyword>
<evidence type="ECO:0000313" key="13">
    <source>
        <dbReference type="Proteomes" id="UP000619260"/>
    </source>
</evidence>
<reference evidence="12" key="1">
    <citation type="submission" date="2021-01" db="EMBL/GenBank/DDBJ databases">
        <title>Whole genome shotgun sequence of Virgisporangium aliadipatigenens NBRC 105644.</title>
        <authorList>
            <person name="Komaki H."/>
            <person name="Tamura T."/>
        </authorList>
    </citation>
    <scope>NUCLEOTIDE SEQUENCE</scope>
    <source>
        <strain evidence="12">NBRC 105644</strain>
    </source>
</reference>
<evidence type="ECO:0000256" key="5">
    <source>
        <dbReference type="ARBA" id="ARBA00022741"/>
    </source>
</evidence>